<feature type="transmembrane region" description="Helical" evidence="1">
    <location>
        <begin position="86"/>
        <end position="106"/>
    </location>
</feature>
<dbReference type="OrthoDB" id="5955722at2"/>
<organism evidence="2 3">
    <name type="scientific">Stenotrophomonas daejeonensis</name>
    <dbReference type="NCBI Taxonomy" id="659018"/>
    <lineage>
        <taxon>Bacteria</taxon>
        <taxon>Pseudomonadati</taxon>
        <taxon>Pseudomonadota</taxon>
        <taxon>Gammaproteobacteria</taxon>
        <taxon>Lysobacterales</taxon>
        <taxon>Lysobacteraceae</taxon>
        <taxon>Stenotrophomonas</taxon>
    </lineage>
</organism>
<dbReference type="AlphaFoldDB" id="A0A0R0DN56"/>
<keyword evidence="3" id="KW-1185">Reference proteome</keyword>
<evidence type="ECO:0000313" key="3">
    <source>
        <dbReference type="Proteomes" id="UP000050940"/>
    </source>
</evidence>
<accession>A0A0R0DN56</accession>
<keyword evidence="1" id="KW-0812">Transmembrane</keyword>
<dbReference type="PATRIC" id="fig|659018.3.peg.2539"/>
<dbReference type="InterPro" id="IPR007418">
    <property type="entry name" value="DUF474"/>
</dbReference>
<protein>
    <submittedName>
        <fullName evidence="2">Membrane protein</fullName>
    </submittedName>
</protein>
<reference evidence="2 3" key="1">
    <citation type="submission" date="2015-05" db="EMBL/GenBank/DDBJ databases">
        <title>Genome sequencing and analysis of members of genus Stenotrophomonas.</title>
        <authorList>
            <person name="Patil P.P."/>
            <person name="Midha S."/>
            <person name="Patil P.B."/>
        </authorList>
    </citation>
    <scope>NUCLEOTIDE SEQUENCE [LARGE SCALE GENOMIC DNA]</scope>
    <source>
        <strain evidence="2 3">JCM 16244</strain>
    </source>
</reference>
<keyword evidence="1" id="KW-0472">Membrane</keyword>
<dbReference type="STRING" id="659018.ABB34_12015"/>
<evidence type="ECO:0000256" key="1">
    <source>
        <dbReference type="SAM" id="Phobius"/>
    </source>
</evidence>
<dbReference type="PIRSF" id="PIRSF015875">
    <property type="entry name" value="UCP015875"/>
    <property type="match status" value="1"/>
</dbReference>
<name>A0A0R0DN56_9GAMM</name>
<dbReference type="Proteomes" id="UP000050940">
    <property type="component" value="Unassembled WGS sequence"/>
</dbReference>
<feature type="transmembrane region" description="Helical" evidence="1">
    <location>
        <begin position="55"/>
        <end position="74"/>
    </location>
</feature>
<proteinExistence type="predicted"/>
<feature type="transmembrane region" description="Helical" evidence="1">
    <location>
        <begin position="126"/>
        <end position="145"/>
    </location>
</feature>
<feature type="transmembrane region" description="Helical" evidence="1">
    <location>
        <begin position="6"/>
        <end position="29"/>
    </location>
</feature>
<dbReference type="EMBL" id="LDJP01000071">
    <property type="protein sequence ID" value="KRG83417.1"/>
    <property type="molecule type" value="Genomic_DNA"/>
</dbReference>
<keyword evidence="1" id="KW-1133">Transmembrane helix</keyword>
<sequence>MNHYALFHVLHLFAAFVFVGTVFFEVLILENVRKRVPRNVMHQIEVGIGARARQLMPWVLAVLYGSGLGMAWRYRSLLAHPLQDSFALMLTLKIVLALSVFGHFLYAMRLRGKGRLASTAFKRIHLSVFSHMVGIVLLAKLMFHLGW</sequence>
<comment type="caution">
    <text evidence="2">The sequence shown here is derived from an EMBL/GenBank/DDBJ whole genome shotgun (WGS) entry which is preliminary data.</text>
</comment>
<evidence type="ECO:0000313" key="2">
    <source>
        <dbReference type="EMBL" id="KRG83417.1"/>
    </source>
</evidence>
<dbReference type="RefSeq" id="WP_057641566.1">
    <property type="nucleotide sequence ID" value="NZ_LDJP01000071.1"/>
</dbReference>
<gene>
    <name evidence="2" type="ORF">ABB34_12015</name>
</gene>